<dbReference type="SMART" id="SM00420">
    <property type="entry name" value="HTH_DEOR"/>
    <property type="match status" value="1"/>
</dbReference>
<dbReference type="InterPro" id="IPR036388">
    <property type="entry name" value="WH-like_DNA-bd_sf"/>
</dbReference>
<dbReference type="InterPro" id="IPR050313">
    <property type="entry name" value="Carb_Metab_HTH_regulators"/>
</dbReference>
<evidence type="ECO:0000313" key="5">
    <source>
        <dbReference type="Proteomes" id="UP000207598"/>
    </source>
</evidence>
<dbReference type="PROSITE" id="PS51000">
    <property type="entry name" value="HTH_DEOR_2"/>
    <property type="match status" value="1"/>
</dbReference>
<protein>
    <submittedName>
        <fullName evidence="4">Glycerol-3-phosphate regulon repressor</fullName>
    </submittedName>
</protein>
<evidence type="ECO:0000313" key="4">
    <source>
        <dbReference type="EMBL" id="SMX45778.1"/>
    </source>
</evidence>
<evidence type="ECO:0000256" key="2">
    <source>
        <dbReference type="ARBA" id="ARBA00023163"/>
    </source>
</evidence>
<dbReference type="PRINTS" id="PR00037">
    <property type="entry name" value="HTHLACR"/>
</dbReference>
<feature type="domain" description="HTH deoR-type" evidence="3">
    <location>
        <begin position="14"/>
        <end position="69"/>
    </location>
</feature>
<dbReference type="OrthoDB" id="7849339at2"/>
<dbReference type="GO" id="GO:0003700">
    <property type="term" value="F:DNA-binding transcription factor activity"/>
    <property type="evidence" value="ECO:0007669"/>
    <property type="project" value="InterPro"/>
</dbReference>
<dbReference type="Pfam" id="PF08220">
    <property type="entry name" value="HTH_DeoR"/>
    <property type="match status" value="1"/>
</dbReference>
<reference evidence="4 5" key="1">
    <citation type="submission" date="2017-05" db="EMBL/GenBank/DDBJ databases">
        <authorList>
            <person name="Song R."/>
            <person name="Chenine A.L."/>
            <person name="Ruprecht R.M."/>
        </authorList>
    </citation>
    <scope>NUCLEOTIDE SEQUENCE [LARGE SCALE GENOMIC DNA]</scope>
    <source>
        <strain evidence="4 5">CECT 8898</strain>
    </source>
</reference>
<evidence type="ECO:0000259" key="3">
    <source>
        <dbReference type="PROSITE" id="PS51000"/>
    </source>
</evidence>
<sequence>MIEQDDILSDEMLPAERRQRLIDWFRDNAAGSSQDLAQMFSVSVSTIRRDLDLLASEGLVRRTHGGAVRIRSRSTFELSTDQSRRVAVEEKQAIVREAMKLIEPEQSLLIDTGGVIAHILADQIALLDMPLTVVTNDLYVANALTYRENIKLIVPGGTCRYGSYSLLGEPGLSFLSDIRCEIFFMSTQAIDEECASETNLDLVQQKRAMIQSASTVVLIADSVRFAARALYKTAPIEDIDLIITDEGLAEEDRERYHAAGHKLLIAAM</sequence>
<dbReference type="InterPro" id="IPR037171">
    <property type="entry name" value="NagB/RpiA_transferase-like"/>
</dbReference>
<dbReference type="PANTHER" id="PTHR30363:SF44">
    <property type="entry name" value="AGA OPERON TRANSCRIPTIONAL REPRESSOR-RELATED"/>
    <property type="match status" value="1"/>
</dbReference>
<organism evidence="4 5">
    <name type="scientific">Maliponia aquimaris</name>
    <dbReference type="NCBI Taxonomy" id="1673631"/>
    <lineage>
        <taxon>Bacteria</taxon>
        <taxon>Pseudomonadati</taxon>
        <taxon>Pseudomonadota</taxon>
        <taxon>Alphaproteobacteria</taxon>
        <taxon>Rhodobacterales</taxon>
        <taxon>Paracoccaceae</taxon>
        <taxon>Maliponia</taxon>
    </lineage>
</organism>
<dbReference type="EMBL" id="FXYF01000009">
    <property type="protein sequence ID" value="SMX45778.1"/>
    <property type="molecule type" value="Genomic_DNA"/>
</dbReference>
<keyword evidence="5" id="KW-1185">Reference proteome</keyword>
<dbReference type="SUPFAM" id="SSF100950">
    <property type="entry name" value="NagB/RpiA/CoA transferase-like"/>
    <property type="match status" value="1"/>
</dbReference>
<dbReference type="SMART" id="SM01134">
    <property type="entry name" value="DeoRC"/>
    <property type="match status" value="1"/>
</dbReference>
<proteinExistence type="predicted"/>
<evidence type="ECO:0000256" key="1">
    <source>
        <dbReference type="ARBA" id="ARBA00023015"/>
    </source>
</evidence>
<dbReference type="InterPro" id="IPR036390">
    <property type="entry name" value="WH_DNA-bd_sf"/>
</dbReference>
<dbReference type="InterPro" id="IPR014036">
    <property type="entry name" value="DeoR-like_C"/>
</dbReference>
<dbReference type="Gene3D" id="1.10.10.10">
    <property type="entry name" value="Winged helix-like DNA-binding domain superfamily/Winged helix DNA-binding domain"/>
    <property type="match status" value="1"/>
</dbReference>
<dbReference type="AlphaFoldDB" id="A0A238KSU3"/>
<name>A0A238KSU3_9RHOB</name>
<keyword evidence="1" id="KW-0805">Transcription regulation</keyword>
<gene>
    <name evidence="4" type="primary">glpR_2</name>
    <name evidence="4" type="ORF">MAA8898_03244</name>
</gene>
<dbReference type="InterPro" id="IPR001034">
    <property type="entry name" value="DeoR_HTH"/>
</dbReference>
<dbReference type="SUPFAM" id="SSF46785">
    <property type="entry name" value="Winged helix' DNA-binding domain"/>
    <property type="match status" value="1"/>
</dbReference>
<dbReference type="Pfam" id="PF00455">
    <property type="entry name" value="DeoRC"/>
    <property type="match status" value="1"/>
</dbReference>
<accession>A0A238KSU3</accession>
<dbReference type="PANTHER" id="PTHR30363">
    <property type="entry name" value="HTH-TYPE TRANSCRIPTIONAL REGULATOR SRLR-RELATED"/>
    <property type="match status" value="1"/>
</dbReference>
<dbReference type="RefSeq" id="WP_094022039.1">
    <property type="nucleotide sequence ID" value="NZ_FXYF01000009.1"/>
</dbReference>
<keyword evidence="2" id="KW-0804">Transcription</keyword>
<dbReference type="Proteomes" id="UP000207598">
    <property type="component" value="Unassembled WGS sequence"/>
</dbReference>